<evidence type="ECO:0000313" key="3">
    <source>
        <dbReference type="EMBL" id="KRM46170.1"/>
    </source>
</evidence>
<evidence type="ECO:0000256" key="1">
    <source>
        <dbReference type="SAM" id="Phobius"/>
    </source>
</evidence>
<dbReference type="GeneID" id="69803571"/>
<dbReference type="EMBL" id="AZGK01000009">
    <property type="protein sequence ID" value="KRM46170.1"/>
    <property type="molecule type" value="Genomic_DNA"/>
</dbReference>
<protein>
    <recommendedName>
        <fullName evidence="2">DUF3899 domain-containing protein</fullName>
    </recommendedName>
</protein>
<dbReference type="PATRIC" id="fig|1423784.4.peg.2419"/>
<keyword evidence="1" id="KW-1133">Transmembrane helix</keyword>
<dbReference type="AlphaFoldDB" id="A0A0R1YVF6"/>
<sequence>MIELIKKSPIWSSIIALAIINILAILFRLPKMLIGNIDFLVGLFLIVLGSIFIVGAGHLFTGWRFHIRKKSDLEAENDPKHPKAREVASIKNQPIRVNRYAKFCLATGGFLIALGVILTSI</sequence>
<reference evidence="3 4" key="1">
    <citation type="journal article" date="2015" name="Genome Announc.">
        <title>Expanding the biotechnology potential of lactobacilli through comparative genomics of 213 strains and associated genera.</title>
        <authorList>
            <person name="Sun Z."/>
            <person name="Harris H.M."/>
            <person name="McCann A."/>
            <person name="Guo C."/>
            <person name="Argimon S."/>
            <person name="Zhang W."/>
            <person name="Yang X."/>
            <person name="Jeffery I.B."/>
            <person name="Cooney J.C."/>
            <person name="Kagawa T.F."/>
            <person name="Liu W."/>
            <person name="Song Y."/>
            <person name="Salvetti E."/>
            <person name="Wrobel A."/>
            <person name="Rasinkangas P."/>
            <person name="Parkhill J."/>
            <person name="Rea M.C."/>
            <person name="O'Sullivan O."/>
            <person name="Ritari J."/>
            <person name="Douillard F.P."/>
            <person name="Paul Ross R."/>
            <person name="Yang R."/>
            <person name="Briner A.E."/>
            <person name="Felis G.E."/>
            <person name="de Vos W.M."/>
            <person name="Barrangou R."/>
            <person name="Klaenhammer T.R."/>
            <person name="Caufield P.W."/>
            <person name="Cui Y."/>
            <person name="Zhang H."/>
            <person name="O'Toole P.W."/>
        </authorList>
    </citation>
    <scope>NUCLEOTIDE SEQUENCE [LARGE SCALE GENOMIC DNA]</scope>
    <source>
        <strain evidence="3 4">DSM 5707</strain>
    </source>
</reference>
<keyword evidence="1" id="KW-0812">Transmembrane</keyword>
<dbReference type="Proteomes" id="UP000051957">
    <property type="component" value="Unassembled WGS sequence"/>
</dbReference>
<feature type="domain" description="DUF3899" evidence="2">
    <location>
        <begin position="35"/>
        <end position="119"/>
    </location>
</feature>
<dbReference type="InterPro" id="IPR025007">
    <property type="entry name" value="DUF3899"/>
</dbReference>
<feature type="transmembrane region" description="Helical" evidence="1">
    <location>
        <begin position="100"/>
        <end position="118"/>
    </location>
</feature>
<comment type="caution">
    <text evidence="3">The sequence shown here is derived from an EMBL/GenBank/DDBJ whole genome shotgun (WGS) entry which is preliminary data.</text>
</comment>
<keyword evidence="1" id="KW-0472">Membrane</keyword>
<organism evidence="3 4">
    <name type="scientific">Lentilactobacillus parabuchneri DSM 5707 = NBRC 107865</name>
    <dbReference type="NCBI Taxonomy" id="1423784"/>
    <lineage>
        <taxon>Bacteria</taxon>
        <taxon>Bacillati</taxon>
        <taxon>Bacillota</taxon>
        <taxon>Bacilli</taxon>
        <taxon>Lactobacillales</taxon>
        <taxon>Lactobacillaceae</taxon>
        <taxon>Lentilactobacillus</taxon>
    </lineage>
</organism>
<proteinExistence type="predicted"/>
<feature type="transmembrane region" description="Helical" evidence="1">
    <location>
        <begin position="39"/>
        <end position="60"/>
    </location>
</feature>
<evidence type="ECO:0000313" key="4">
    <source>
        <dbReference type="Proteomes" id="UP000051957"/>
    </source>
</evidence>
<feature type="transmembrane region" description="Helical" evidence="1">
    <location>
        <begin position="9"/>
        <end position="27"/>
    </location>
</feature>
<accession>A0A0R1YVF6</accession>
<name>A0A0R1YVF6_9LACO</name>
<gene>
    <name evidence="3" type="ORF">FC51_GL002374</name>
</gene>
<dbReference type="Pfam" id="PF13038">
    <property type="entry name" value="DUF3899"/>
    <property type="match status" value="1"/>
</dbReference>
<dbReference type="RefSeq" id="WP_057908943.1">
    <property type="nucleotide sequence ID" value="NZ_AZGK01000009.1"/>
</dbReference>
<evidence type="ECO:0000259" key="2">
    <source>
        <dbReference type="Pfam" id="PF13038"/>
    </source>
</evidence>